<feature type="non-terminal residue" evidence="1">
    <location>
        <position position="1"/>
    </location>
</feature>
<organism evidence="1">
    <name type="scientific">Torpedo marmorata</name>
    <name type="common">Marbled electric ray</name>
    <dbReference type="NCBI Taxonomy" id="7788"/>
    <lineage>
        <taxon>Eukaryota</taxon>
        <taxon>Metazoa</taxon>
        <taxon>Chordata</taxon>
        <taxon>Craniata</taxon>
        <taxon>Vertebrata</taxon>
        <taxon>Chondrichthyes</taxon>
        <taxon>Elasmobranchii</taxon>
        <taxon>Batoidea</taxon>
        <taxon>Torpediniformes</taxon>
        <taxon>Torpedinidae</taxon>
        <taxon>Torpedo</taxon>
    </lineage>
</organism>
<protein>
    <submittedName>
        <fullName evidence="1">Calelectrin</fullName>
    </submittedName>
</protein>
<sequence length="32" mass="3404">GAGTSENVLIEILASRGFGTDEDVILDLLTQR</sequence>
<name>Q7LZ49_TORMA</name>
<accession>Q7LZ49</accession>
<evidence type="ECO:0000313" key="1">
    <source>
        <dbReference type="PIR" id="C26393"/>
    </source>
</evidence>
<keyword id="KW-0903">Direct protein sequencing</keyword>
<proteinExistence type="evidence at protein level"/>
<dbReference type="AlphaFoldDB" id="Q7LZ49"/>
<dbReference type="PIR" id="C26393">
    <property type="entry name" value="C26393"/>
</dbReference>
<feature type="non-terminal residue" evidence="1">
    <location>
        <position position="32"/>
    </location>
</feature>
<reference evidence="1" key="1">
    <citation type="journal article" date="1986" name="Nature">
        <title>A consensus amino-acid sequence repeat in Torpedo and mammalian Ca2+-dependent membrane-binding proteins.</title>
        <authorList>
            <person name="Geisow M.J."/>
            <person name="Fritsche U."/>
            <person name="Hexham J.M."/>
            <person name="Dash B."/>
            <person name="Johnson T."/>
        </authorList>
    </citation>
    <scope>PROTEIN SEQUENCE</scope>
</reference>